<dbReference type="PANTHER" id="PTHR40657:SF1">
    <property type="entry name" value="RIKEN CDNA 2310039H08 GENE"/>
    <property type="match status" value="1"/>
</dbReference>
<accession>A0A6P5JGI2</accession>
<dbReference type="InParanoid" id="A0A6P5JGI2"/>
<feature type="compositionally biased region" description="Basic and acidic residues" evidence="1">
    <location>
        <begin position="1"/>
        <end position="11"/>
    </location>
</feature>
<proteinExistence type="predicted"/>
<feature type="compositionally biased region" description="Basic and acidic residues" evidence="1">
    <location>
        <begin position="78"/>
        <end position="99"/>
    </location>
</feature>
<feature type="compositionally biased region" description="Gly residues" evidence="1">
    <location>
        <begin position="25"/>
        <end position="37"/>
    </location>
</feature>
<dbReference type="PANTHER" id="PTHR40657">
    <property type="entry name" value="HYPOTHETICAL PROTEIN LOC681367"/>
    <property type="match status" value="1"/>
</dbReference>
<dbReference type="KEGG" id="pcw:110201296"/>
<feature type="region of interest" description="Disordered" evidence="1">
    <location>
        <begin position="1"/>
        <end position="122"/>
    </location>
</feature>
<evidence type="ECO:0000313" key="4">
    <source>
        <dbReference type="RefSeq" id="XP_020832518.1"/>
    </source>
</evidence>
<protein>
    <submittedName>
        <fullName evidence="4">Uncharacterized protein C6orf226 homolog</fullName>
    </submittedName>
</protein>
<name>A0A6P5JGI2_PHACI</name>
<evidence type="ECO:0000256" key="1">
    <source>
        <dbReference type="SAM" id="MobiDB-lite"/>
    </source>
</evidence>
<feature type="compositionally biased region" description="Low complexity" evidence="1">
    <location>
        <begin position="102"/>
        <end position="111"/>
    </location>
</feature>
<keyword evidence="3" id="KW-1185">Reference proteome</keyword>
<dbReference type="GeneID" id="110201296"/>
<sequence>MQPGRMGKEDPGPGPAGGEDPEPGPAGGKDPGSGPAGGEDPAPSPAAVHAVRPRVPGPPAREEEEEEGGPSPLGGAARAREPRCAEAEQARPARPRDPEQSLAAPGAPALPEEGEAPEPSRAVSLSEILRMVQQGQDIPGLEKLHITATCREPTASQIPRRPKPWETRLLASPAVPSP</sequence>
<gene>
    <name evidence="4" type="primary">CUNH6orf226</name>
</gene>
<dbReference type="AlphaFoldDB" id="A0A6P5JGI2"/>
<feature type="compositionally biased region" description="Low complexity" evidence="1">
    <location>
        <begin position="45"/>
        <end position="54"/>
    </location>
</feature>
<dbReference type="CTD" id="441150"/>
<evidence type="ECO:0000313" key="3">
    <source>
        <dbReference type="Proteomes" id="UP000515140"/>
    </source>
</evidence>
<dbReference type="Pfam" id="PF17733">
    <property type="entry name" value="KPWE_dom"/>
    <property type="match status" value="1"/>
</dbReference>
<dbReference type="Proteomes" id="UP000515140">
    <property type="component" value="Unplaced"/>
</dbReference>
<feature type="domain" description="Peroxisomal membrane protein PEX14-like KPWE" evidence="2">
    <location>
        <begin position="123"/>
        <end position="167"/>
    </location>
</feature>
<dbReference type="InterPro" id="IPR039995">
    <property type="entry name" value="PEX39"/>
</dbReference>
<feature type="region of interest" description="Disordered" evidence="1">
    <location>
        <begin position="152"/>
        <end position="178"/>
    </location>
</feature>
<reference evidence="4" key="1">
    <citation type="submission" date="2025-08" db="UniProtKB">
        <authorList>
            <consortium name="RefSeq"/>
        </authorList>
    </citation>
    <scope>IDENTIFICATION</scope>
    <source>
        <tissue evidence="4">Spleen</tissue>
    </source>
</reference>
<evidence type="ECO:0000259" key="2">
    <source>
        <dbReference type="Pfam" id="PF17733"/>
    </source>
</evidence>
<dbReference type="RefSeq" id="XP_020832518.1">
    <property type="nucleotide sequence ID" value="XM_020976859.1"/>
</dbReference>
<dbReference type="InterPro" id="IPR040554">
    <property type="entry name" value="KPWE_PEX14_dom"/>
</dbReference>
<organism evidence="3 4">
    <name type="scientific">Phascolarctos cinereus</name>
    <name type="common">Koala</name>
    <dbReference type="NCBI Taxonomy" id="38626"/>
    <lineage>
        <taxon>Eukaryota</taxon>
        <taxon>Metazoa</taxon>
        <taxon>Chordata</taxon>
        <taxon>Craniata</taxon>
        <taxon>Vertebrata</taxon>
        <taxon>Euteleostomi</taxon>
        <taxon>Mammalia</taxon>
        <taxon>Metatheria</taxon>
        <taxon>Diprotodontia</taxon>
        <taxon>Phascolarctidae</taxon>
        <taxon>Phascolarctos</taxon>
    </lineage>
</organism>